<feature type="region of interest" description="Disordered" evidence="12">
    <location>
        <begin position="531"/>
        <end position="612"/>
    </location>
</feature>
<dbReference type="Gene3D" id="1.20.58.80">
    <property type="entry name" value="Phosphotransferase system, lactose/cellobiose-type IIA subunit"/>
    <property type="match status" value="1"/>
</dbReference>
<evidence type="ECO:0000256" key="3">
    <source>
        <dbReference type="ARBA" id="ARBA00022692"/>
    </source>
</evidence>
<feature type="compositionally biased region" description="Polar residues" evidence="12">
    <location>
        <begin position="196"/>
        <end position="205"/>
    </location>
</feature>
<dbReference type="SUPFAM" id="SSF64268">
    <property type="entry name" value="PX domain"/>
    <property type="match status" value="1"/>
</dbReference>
<dbReference type="Gene3D" id="1.10.10.500">
    <property type="entry name" value="Homeo-prospero domain"/>
    <property type="match status" value="1"/>
</dbReference>
<dbReference type="InterPro" id="IPR007330">
    <property type="entry name" value="MIT_dom"/>
</dbReference>
<dbReference type="PROSITE" id="PS51818">
    <property type="entry name" value="HOMEO_PROSPERO"/>
    <property type="match status" value="1"/>
</dbReference>
<dbReference type="InterPro" id="IPR036181">
    <property type="entry name" value="MIT_dom_sf"/>
</dbReference>
<evidence type="ECO:0000256" key="9">
    <source>
        <dbReference type="ARBA" id="ARBA00023163"/>
    </source>
</evidence>
<keyword evidence="17" id="KW-1185">Reference proteome</keyword>
<dbReference type="InterPro" id="IPR036871">
    <property type="entry name" value="PX_dom_sf"/>
</dbReference>
<comment type="similarity">
    <text evidence="11">Belongs to the TMEM179 family.</text>
</comment>
<dbReference type="Pfam" id="PF26158">
    <property type="entry name" value="Claudin_TMEM179-179B"/>
    <property type="match status" value="1"/>
</dbReference>
<dbReference type="InterPro" id="IPR037131">
    <property type="entry name" value="Homeo_prospero_dom_sf"/>
</dbReference>
<feature type="compositionally biased region" description="Basic and acidic residues" evidence="12">
    <location>
        <begin position="177"/>
        <end position="186"/>
    </location>
</feature>
<proteinExistence type="inferred from homology"/>
<gene>
    <name evidence="16" type="ORF">H4Q32_001818</name>
</gene>
<feature type="compositionally biased region" description="Basic and acidic residues" evidence="12">
    <location>
        <begin position="591"/>
        <end position="612"/>
    </location>
</feature>
<dbReference type="InterPro" id="IPR001683">
    <property type="entry name" value="PX_dom"/>
</dbReference>
<feature type="compositionally biased region" description="Basic and acidic residues" evidence="12">
    <location>
        <begin position="563"/>
        <end position="577"/>
    </location>
</feature>
<reference evidence="16 17" key="1">
    <citation type="submission" date="2022-01" db="EMBL/GenBank/DDBJ databases">
        <title>A high-quality chromosome-level genome assembly of rohu carp, Labeo rohita.</title>
        <authorList>
            <person name="Arick M.A. II"/>
            <person name="Hsu C.-Y."/>
            <person name="Magbanua Z."/>
            <person name="Pechanova O."/>
            <person name="Grover C."/>
            <person name="Miller E."/>
            <person name="Thrash A."/>
            <person name="Ezzel L."/>
            <person name="Alam S."/>
            <person name="Benzie J."/>
            <person name="Hamilton M."/>
            <person name="Karsi A."/>
            <person name="Lawrence M.L."/>
            <person name="Peterson D.G."/>
        </authorList>
    </citation>
    <scope>NUCLEOTIDE SEQUENCE [LARGE SCALE GENOMIC DNA]</scope>
    <source>
        <strain evidence="17">BAU-BD-2019</strain>
        <tissue evidence="16">Blood</tissue>
    </source>
</reference>
<evidence type="ECO:0000256" key="2">
    <source>
        <dbReference type="ARBA" id="ARBA00004141"/>
    </source>
</evidence>
<dbReference type="Gene3D" id="3.30.1520.10">
    <property type="entry name" value="Phox-like domain"/>
    <property type="match status" value="1"/>
</dbReference>
<evidence type="ECO:0000256" key="13">
    <source>
        <dbReference type="SAM" id="Phobius"/>
    </source>
</evidence>
<dbReference type="Proteomes" id="UP000830375">
    <property type="component" value="Unassembled WGS sequence"/>
</dbReference>
<keyword evidence="10" id="KW-0539">Nucleus</keyword>
<dbReference type="Pfam" id="PF05044">
    <property type="entry name" value="HPD"/>
    <property type="match status" value="1"/>
</dbReference>
<dbReference type="PANTHER" id="PTHR12198">
    <property type="entry name" value="HOMEOBOX PROTEIN PROSPERO/PROX-1/CEH-26"/>
    <property type="match status" value="1"/>
</dbReference>
<dbReference type="Pfam" id="PF00787">
    <property type="entry name" value="PX"/>
    <property type="match status" value="1"/>
</dbReference>
<feature type="domain" description="Prospero" evidence="15">
    <location>
        <begin position="915"/>
        <end position="1075"/>
    </location>
</feature>
<evidence type="ECO:0000256" key="11">
    <source>
        <dbReference type="ARBA" id="ARBA00093776"/>
    </source>
</evidence>
<feature type="region of interest" description="Disordered" evidence="12">
    <location>
        <begin position="1207"/>
        <end position="1232"/>
    </location>
</feature>
<feature type="transmembrane region" description="Helical" evidence="13">
    <location>
        <begin position="1109"/>
        <end position="1132"/>
    </location>
</feature>
<feature type="domain" description="PX" evidence="14">
    <location>
        <begin position="1"/>
        <end position="131"/>
    </location>
</feature>
<evidence type="ECO:0000256" key="5">
    <source>
        <dbReference type="ARBA" id="ARBA00023015"/>
    </source>
</evidence>
<evidence type="ECO:0000256" key="1">
    <source>
        <dbReference type="ARBA" id="ARBA00004123"/>
    </source>
</evidence>
<evidence type="ECO:0000256" key="10">
    <source>
        <dbReference type="ARBA" id="ARBA00023242"/>
    </source>
</evidence>
<organism evidence="16 17">
    <name type="scientific">Labeo rohita</name>
    <name type="common">Indian major carp</name>
    <name type="synonym">Cyprinus rohita</name>
    <dbReference type="NCBI Taxonomy" id="84645"/>
    <lineage>
        <taxon>Eukaryota</taxon>
        <taxon>Metazoa</taxon>
        <taxon>Chordata</taxon>
        <taxon>Craniata</taxon>
        <taxon>Vertebrata</taxon>
        <taxon>Euteleostomi</taxon>
        <taxon>Actinopterygii</taxon>
        <taxon>Neopterygii</taxon>
        <taxon>Teleostei</taxon>
        <taxon>Ostariophysi</taxon>
        <taxon>Cypriniformes</taxon>
        <taxon>Cyprinidae</taxon>
        <taxon>Labeoninae</taxon>
        <taxon>Labeonini</taxon>
        <taxon>Labeo</taxon>
    </lineage>
</organism>
<dbReference type="InterPro" id="IPR009057">
    <property type="entry name" value="Homeodomain-like_sf"/>
</dbReference>
<dbReference type="InterPro" id="IPR039350">
    <property type="entry name" value="Prospero_homeodomain"/>
</dbReference>
<dbReference type="InterPro" id="IPR023082">
    <property type="entry name" value="Homeo_prospero_dom"/>
</dbReference>
<dbReference type="SMART" id="SM00312">
    <property type="entry name" value="PX"/>
    <property type="match status" value="1"/>
</dbReference>
<keyword evidence="6" id="KW-0238">DNA-binding</keyword>
<name>A0ABQ8MJ04_LABRO</name>
<dbReference type="EMBL" id="JACTAM010000007">
    <property type="protein sequence ID" value="KAI2662860.1"/>
    <property type="molecule type" value="Genomic_DNA"/>
</dbReference>
<keyword evidence="3 13" id="KW-0812">Transmembrane</keyword>
<dbReference type="PANTHER" id="PTHR12198:SF11">
    <property type="entry name" value="PROSPERO HOMEOBOX 3"/>
    <property type="match status" value="1"/>
</dbReference>
<evidence type="ECO:0000259" key="15">
    <source>
        <dbReference type="PROSITE" id="PS51818"/>
    </source>
</evidence>
<evidence type="ECO:0000259" key="14">
    <source>
        <dbReference type="PROSITE" id="PS50195"/>
    </source>
</evidence>
<sequence length="1232" mass="138737">MSRKTKTEEYHRFFIVTDPRTHEKGHTEYKVTARFVSKTQPENVKEVVVWKRYTELKKLHGELAYTHRNLFRRQEEFPPFPRAQVFGRFDEAVIEERRKAAEEMLLFTRNIPALYNSPQLKEFFRRNTELLAEEETGREAPLQAQELDSNQRLTDLTLPEMAVEALSDTESSPTQEKLTETEKQELTEEERETDITTHQNNSTDQCAAAADTTTHASLEIPGSPVDQSEEIDSLFDSGLDEHSYKAPPLLSDTDLAIFDPCAKEDQPYGSPSHAELLSVPLTSANGTEFAGDVSYVRQANEELNAAQERERKGEYSAAVQRYRAAVDIFMKGVQGDVDLKRREAVKRKIAEILEQAANGQTLCVSIDPLKRLSPLLLSLSLSFSLPAGYRIFIPRILPTHNAICLISFGFGSKDSVRVANVVQKPFGLTLQKIRTEKGAMDSPSDRFHQQPSQMCPFELYRSLPESNPSSHRFSPGSLSSHPLFSPLMHPSSASQRWGSFRQRQGLFPGLLVDDDVGEEDVFGKREFAVGATASSQRCPGGRGQGSDPEPGDWGQDFARVKRFRMDSAARSEDEMRREGKRGRKSTALVQNDERKGEQGNRRESREGRKRQRQELKLQLEETRGKLLELQRKVWRVYGGREDEKGGEEEQENGAINLDEVAEMFSDSDDPLIGSGFSPPRCSSKKPSETNGSAFPQTSVDLDLELNGDQVWLGCSLVRGEWESAEGGQKFAQALKQELANVVAQVIDRVVRLYAETDPSAVTSTAVAQETSMTLDLNPDRRPRPHAAEQVEALPLVTKSPQDKRASIPQSVHKDLLLPQANHSLAPLPQPPLPALLAPRSKDHFLPSYPPDNPVPLPLLHYTMQNLFTRSLSSLPLHKDCLSESFMDFRSHNTAFPPLPLLGQLDPSQSDRVREGGMRGGGAGMKAKLMFFYTRYPSSSTLKTYFPDVKFNRCVTSQLIKWFSNFREFFYIQMERFARQAAREGLTSARERALRLGRDTELYRILNMHYNKSNDYQVPERFVEVSEVALREFFSAIQSGRDADPCWKKAIYKIICKLDSPLPPARLPYGHLPDELNRGSFDGKCMLYGSVRLNSSSIGVLSSSSPSLCYFVSAISVCVAVFCFSLTLYWIYMACVDGEVKREKLWMNITLGLSGVFLFFLLVTGCILKIGRDTLCDSVVKTIAVWVNFFFWLTIAILVLLQRNKGSEIRSSGEDPSVTPSETEPFFNRPGRS</sequence>
<keyword evidence="5" id="KW-0805">Transcription regulation</keyword>
<keyword evidence="8" id="KW-0371">Homeobox</keyword>
<protein>
    <submittedName>
        <fullName evidence="16">Transmembrane protein 179B</fullName>
    </submittedName>
</protein>
<feature type="region of interest" description="Disordered" evidence="12">
    <location>
        <begin position="134"/>
        <end position="211"/>
    </location>
</feature>
<evidence type="ECO:0000256" key="4">
    <source>
        <dbReference type="ARBA" id="ARBA00022989"/>
    </source>
</evidence>
<dbReference type="SUPFAM" id="SSF116846">
    <property type="entry name" value="MIT domain"/>
    <property type="match status" value="1"/>
</dbReference>
<feature type="transmembrane region" description="Helical" evidence="13">
    <location>
        <begin position="1144"/>
        <end position="1170"/>
    </location>
</feature>
<evidence type="ECO:0000313" key="17">
    <source>
        <dbReference type="Proteomes" id="UP000830375"/>
    </source>
</evidence>
<evidence type="ECO:0000256" key="6">
    <source>
        <dbReference type="ARBA" id="ARBA00023125"/>
    </source>
</evidence>
<accession>A0ABQ8MJ04</accession>
<dbReference type="SMART" id="SM00745">
    <property type="entry name" value="MIT"/>
    <property type="match status" value="1"/>
</dbReference>
<evidence type="ECO:0000256" key="7">
    <source>
        <dbReference type="ARBA" id="ARBA00023136"/>
    </source>
</evidence>
<keyword evidence="9" id="KW-0804">Transcription</keyword>
<dbReference type="Pfam" id="PF04212">
    <property type="entry name" value="MIT"/>
    <property type="match status" value="1"/>
</dbReference>
<evidence type="ECO:0000256" key="12">
    <source>
        <dbReference type="SAM" id="MobiDB-lite"/>
    </source>
</evidence>
<dbReference type="CDD" id="cd02677">
    <property type="entry name" value="MIT_SNX15"/>
    <property type="match status" value="1"/>
</dbReference>
<comment type="subcellular location">
    <subcellularLocation>
        <location evidence="2">Membrane</location>
        <topology evidence="2">Multi-pass membrane protein</topology>
    </subcellularLocation>
    <subcellularLocation>
        <location evidence="1">Nucleus</location>
    </subcellularLocation>
</comment>
<comment type="caution">
    <text evidence="16">The sequence shown here is derived from an EMBL/GenBank/DDBJ whole genome shotgun (WGS) entry which is preliminary data.</text>
</comment>
<evidence type="ECO:0000313" key="16">
    <source>
        <dbReference type="EMBL" id="KAI2662860.1"/>
    </source>
</evidence>
<feature type="transmembrane region" description="Helical" evidence="13">
    <location>
        <begin position="1182"/>
        <end position="1200"/>
    </location>
</feature>
<evidence type="ECO:0000256" key="8">
    <source>
        <dbReference type="ARBA" id="ARBA00023155"/>
    </source>
</evidence>
<dbReference type="PROSITE" id="PS50195">
    <property type="entry name" value="PX"/>
    <property type="match status" value="1"/>
</dbReference>
<keyword evidence="4 13" id="KW-1133">Transmembrane helix</keyword>
<dbReference type="SUPFAM" id="SSF46689">
    <property type="entry name" value="Homeodomain-like"/>
    <property type="match status" value="1"/>
</dbReference>
<dbReference type="InterPro" id="IPR059010">
    <property type="entry name" value="TMEM179-179B"/>
</dbReference>
<keyword evidence="7 13" id="KW-0472">Membrane</keyword>